<dbReference type="CDD" id="cd00156">
    <property type="entry name" value="REC"/>
    <property type="match status" value="1"/>
</dbReference>
<dbReference type="Pfam" id="PF08448">
    <property type="entry name" value="PAS_4"/>
    <property type="match status" value="1"/>
</dbReference>
<dbReference type="CDD" id="cd00082">
    <property type="entry name" value="HisKA"/>
    <property type="match status" value="1"/>
</dbReference>
<dbReference type="InterPro" id="IPR036890">
    <property type="entry name" value="HATPase_C_sf"/>
</dbReference>
<evidence type="ECO:0000256" key="7">
    <source>
        <dbReference type="ARBA" id="ARBA00023012"/>
    </source>
</evidence>
<evidence type="ECO:0000256" key="2">
    <source>
        <dbReference type="ARBA" id="ARBA00004236"/>
    </source>
</evidence>
<dbReference type="EC" id="2.7.13.3" evidence="3"/>
<sequence length="525" mass="57108">MSRSFRLLIIEDQPADAELMVAELVRSGFGPDWTRVDGLDTMMAALDPPPGVILCDYSLPGLDAPTVLSTLRELHLEIPVIVVSGQMDEETCVKSLRLGAVDYLLKDRLARLGPAVDHALATRRLTAEKREAERRERETAAILSGLVNHSPAAISVKAVDGRYLLANRQFELLCGLAPNTLAGRIDAEIFPAEKAREMTELDARCLHTSIVVEREEEFPGSDGNRSLLCVRYPISDEHGEIFGIGAIYTEITRQKRVESDLRAARADIMSRAEKLAAGNNQLREMDRMKTDFVAAVSHELRNPLTSIRGYVEMLRDSAAPPDPELSHKFLDIIDRNSANVLSLVEDLMLLSRTEAGRAGTAQYQEISFPHLIEAAVATVEPAARQAGLTLRTRVAERLPVVLGDAAQLERVLVNLLGNAVKFSPPPTTSRPLGGRHDVITLAASAVPGAVRIEVRDQGIGIPQAEQAKLFTRFFRSSSATERGIPGTGLGLAVVKGVVDAHRGTVRVDSAPGRGTTMTIDLPAQR</sequence>
<evidence type="ECO:0000313" key="13">
    <source>
        <dbReference type="Proteomes" id="UP001197247"/>
    </source>
</evidence>
<evidence type="ECO:0000259" key="11">
    <source>
        <dbReference type="PROSITE" id="PS50113"/>
    </source>
</evidence>
<comment type="subcellular location">
    <subcellularLocation>
        <location evidence="2">Cell membrane</location>
    </subcellularLocation>
</comment>
<proteinExistence type="predicted"/>
<dbReference type="Gene3D" id="3.30.450.20">
    <property type="entry name" value="PAS domain"/>
    <property type="match status" value="1"/>
</dbReference>
<feature type="modified residue" description="4-aspartylphosphate" evidence="8">
    <location>
        <position position="56"/>
    </location>
</feature>
<organism evidence="12 13">
    <name type="scientific">Kineosporia corallincola</name>
    <dbReference type="NCBI Taxonomy" id="2835133"/>
    <lineage>
        <taxon>Bacteria</taxon>
        <taxon>Bacillati</taxon>
        <taxon>Actinomycetota</taxon>
        <taxon>Actinomycetes</taxon>
        <taxon>Kineosporiales</taxon>
        <taxon>Kineosporiaceae</taxon>
        <taxon>Kineosporia</taxon>
    </lineage>
</organism>
<dbReference type="InterPro" id="IPR035965">
    <property type="entry name" value="PAS-like_dom_sf"/>
</dbReference>
<dbReference type="SUPFAM" id="SSF55874">
    <property type="entry name" value="ATPase domain of HSP90 chaperone/DNA topoisomerase II/histidine kinase"/>
    <property type="match status" value="1"/>
</dbReference>
<dbReference type="InterPro" id="IPR000014">
    <property type="entry name" value="PAS"/>
</dbReference>
<dbReference type="PROSITE" id="PS50113">
    <property type="entry name" value="PAC"/>
    <property type="match status" value="1"/>
</dbReference>
<dbReference type="Pfam" id="PF00072">
    <property type="entry name" value="Response_reg"/>
    <property type="match status" value="1"/>
</dbReference>
<dbReference type="InterPro" id="IPR004358">
    <property type="entry name" value="Sig_transdc_His_kin-like_C"/>
</dbReference>
<dbReference type="Gene3D" id="1.10.287.130">
    <property type="match status" value="1"/>
</dbReference>
<keyword evidence="4 8" id="KW-0597">Phosphoprotein</keyword>
<evidence type="ECO:0000259" key="9">
    <source>
        <dbReference type="PROSITE" id="PS50109"/>
    </source>
</evidence>
<dbReference type="SUPFAM" id="SSF55785">
    <property type="entry name" value="PYP-like sensor domain (PAS domain)"/>
    <property type="match status" value="1"/>
</dbReference>
<dbReference type="InterPro" id="IPR036097">
    <property type="entry name" value="HisK_dim/P_sf"/>
</dbReference>
<gene>
    <name evidence="12" type="ORF">KIH74_29330</name>
</gene>
<evidence type="ECO:0000313" key="12">
    <source>
        <dbReference type="EMBL" id="MBT0773082.1"/>
    </source>
</evidence>
<dbReference type="InterPro" id="IPR000700">
    <property type="entry name" value="PAS-assoc_C"/>
</dbReference>
<protein>
    <recommendedName>
        <fullName evidence="3">histidine kinase</fullName>
        <ecNumber evidence="3">2.7.13.3</ecNumber>
    </recommendedName>
</protein>
<feature type="domain" description="PAC" evidence="11">
    <location>
        <begin position="212"/>
        <end position="263"/>
    </location>
</feature>
<comment type="caution">
    <text evidence="12">The sequence shown here is derived from an EMBL/GenBank/DDBJ whole genome shotgun (WGS) entry which is preliminary data.</text>
</comment>
<dbReference type="SUPFAM" id="SSF52172">
    <property type="entry name" value="CheY-like"/>
    <property type="match status" value="1"/>
</dbReference>
<dbReference type="InterPro" id="IPR013656">
    <property type="entry name" value="PAS_4"/>
</dbReference>
<feature type="domain" description="Response regulatory" evidence="10">
    <location>
        <begin position="6"/>
        <end position="121"/>
    </location>
</feature>
<dbReference type="NCBIfam" id="TIGR00229">
    <property type="entry name" value="sensory_box"/>
    <property type="match status" value="1"/>
</dbReference>
<name>A0ABS5TPT1_9ACTN</name>
<dbReference type="PANTHER" id="PTHR43047:SF72">
    <property type="entry name" value="OSMOSENSING HISTIDINE PROTEIN KINASE SLN1"/>
    <property type="match status" value="1"/>
</dbReference>
<dbReference type="PROSITE" id="PS50109">
    <property type="entry name" value="HIS_KIN"/>
    <property type="match status" value="1"/>
</dbReference>
<dbReference type="EMBL" id="JAHBAY010000015">
    <property type="protein sequence ID" value="MBT0773082.1"/>
    <property type="molecule type" value="Genomic_DNA"/>
</dbReference>
<comment type="catalytic activity">
    <reaction evidence="1">
        <text>ATP + protein L-histidine = ADP + protein N-phospho-L-histidine.</text>
        <dbReference type="EC" id="2.7.13.3"/>
    </reaction>
</comment>
<dbReference type="InterPro" id="IPR005467">
    <property type="entry name" value="His_kinase_dom"/>
</dbReference>
<dbReference type="SMART" id="SM00387">
    <property type="entry name" value="HATPase_c"/>
    <property type="match status" value="1"/>
</dbReference>
<reference evidence="12 13" key="1">
    <citation type="submission" date="2021-05" db="EMBL/GenBank/DDBJ databases">
        <title>Kineosporia and Streptomyces sp. nov. two new marine actinobacteria isolated from Coral.</title>
        <authorList>
            <person name="Buangrab K."/>
            <person name="Sutthacheep M."/>
            <person name="Yeemin T."/>
            <person name="Harunari E."/>
            <person name="Igarashi Y."/>
            <person name="Kanchanasin P."/>
            <person name="Tanasupawat S."/>
            <person name="Phongsopitanun W."/>
        </authorList>
    </citation>
    <scope>NUCLEOTIDE SEQUENCE [LARGE SCALE GENOMIC DNA]</scope>
    <source>
        <strain evidence="12 13">J2-2</strain>
    </source>
</reference>
<dbReference type="SUPFAM" id="SSF47384">
    <property type="entry name" value="Homodimeric domain of signal transducing histidine kinase"/>
    <property type="match status" value="1"/>
</dbReference>
<keyword evidence="13" id="KW-1185">Reference proteome</keyword>
<dbReference type="RefSeq" id="WP_214159615.1">
    <property type="nucleotide sequence ID" value="NZ_JAHBAY010000015.1"/>
</dbReference>
<evidence type="ECO:0000256" key="3">
    <source>
        <dbReference type="ARBA" id="ARBA00012438"/>
    </source>
</evidence>
<keyword evidence="7" id="KW-0902">Two-component regulatory system</keyword>
<evidence type="ECO:0000256" key="1">
    <source>
        <dbReference type="ARBA" id="ARBA00000085"/>
    </source>
</evidence>
<feature type="domain" description="Histidine kinase" evidence="9">
    <location>
        <begin position="295"/>
        <end position="525"/>
    </location>
</feature>
<evidence type="ECO:0000259" key="10">
    <source>
        <dbReference type="PROSITE" id="PS50110"/>
    </source>
</evidence>
<dbReference type="InterPro" id="IPR003661">
    <property type="entry name" value="HisK_dim/P_dom"/>
</dbReference>
<evidence type="ECO:0000256" key="5">
    <source>
        <dbReference type="ARBA" id="ARBA00022679"/>
    </source>
</evidence>
<dbReference type="SMART" id="SM00388">
    <property type="entry name" value="HisKA"/>
    <property type="match status" value="1"/>
</dbReference>
<dbReference type="InterPro" id="IPR011006">
    <property type="entry name" value="CheY-like_superfamily"/>
</dbReference>
<dbReference type="Gene3D" id="3.40.50.2300">
    <property type="match status" value="1"/>
</dbReference>
<dbReference type="CDD" id="cd00130">
    <property type="entry name" value="PAS"/>
    <property type="match status" value="1"/>
</dbReference>
<keyword evidence="6" id="KW-0418">Kinase</keyword>
<evidence type="ECO:0000256" key="6">
    <source>
        <dbReference type="ARBA" id="ARBA00022777"/>
    </source>
</evidence>
<dbReference type="InterPro" id="IPR001789">
    <property type="entry name" value="Sig_transdc_resp-reg_receiver"/>
</dbReference>
<dbReference type="InterPro" id="IPR003594">
    <property type="entry name" value="HATPase_dom"/>
</dbReference>
<keyword evidence="5" id="KW-0808">Transferase</keyword>
<evidence type="ECO:0000256" key="8">
    <source>
        <dbReference type="PROSITE-ProRule" id="PRU00169"/>
    </source>
</evidence>
<dbReference type="SMART" id="SM00448">
    <property type="entry name" value="REC"/>
    <property type="match status" value="1"/>
</dbReference>
<dbReference type="PANTHER" id="PTHR43047">
    <property type="entry name" value="TWO-COMPONENT HISTIDINE PROTEIN KINASE"/>
    <property type="match status" value="1"/>
</dbReference>
<dbReference type="Proteomes" id="UP001197247">
    <property type="component" value="Unassembled WGS sequence"/>
</dbReference>
<dbReference type="PROSITE" id="PS50110">
    <property type="entry name" value="RESPONSE_REGULATORY"/>
    <property type="match status" value="1"/>
</dbReference>
<dbReference type="Pfam" id="PF00512">
    <property type="entry name" value="HisKA"/>
    <property type="match status" value="1"/>
</dbReference>
<evidence type="ECO:0000256" key="4">
    <source>
        <dbReference type="ARBA" id="ARBA00022553"/>
    </source>
</evidence>
<accession>A0ABS5TPT1</accession>
<dbReference type="PRINTS" id="PR00344">
    <property type="entry name" value="BCTRLSENSOR"/>
</dbReference>
<dbReference type="Pfam" id="PF02518">
    <property type="entry name" value="HATPase_c"/>
    <property type="match status" value="1"/>
</dbReference>
<dbReference type="Gene3D" id="3.30.565.10">
    <property type="entry name" value="Histidine kinase-like ATPase, C-terminal domain"/>
    <property type="match status" value="1"/>
</dbReference>